<dbReference type="AlphaFoldDB" id="A0A2T3G1K4"/>
<accession>A0A2T3G1K4</accession>
<sequence length="449" mass="49299">MKTVRIGSGAGYAGDRIEPAIDLIEKGNLDYIIFECLAERTISLAQKAKMEDPKKGYNALFEYRFDRILEALKEHHVKVITNMGAANPYHAALKCQEMAKDKELKNLKIAYVEGDDVSSKLNDYQDYVTIETKKPLSAIDGEVLSANGYIGCSGIVEALKNDADIVITGRVADPSLSLGPLVYEFGWSMDDYEKLGKGTWVGHLLECAGQVTGGYFADPGYKDVPELWNLGFPIIEVDENGDGVVSKLPNTGGIVTTETVKEQSLYEIQDPENYFTPDVIADFSKITVKQIGENEVRIENASGKAPNGYFKTSVGYHDCYIGEGQISYGGSNALAKAKLAREVLEHRFEMIGLKAEEVRFDYIGVNSLYKDSISNEMGQYIPNEVRLRVAARVKTKEEAKLVGNEVEALYTNGPSGGGGAVKTIKDIVSIASILIPNDHFHITVGYMEV</sequence>
<reference evidence="3" key="1">
    <citation type="submission" date="2018-03" db="EMBL/GenBank/DDBJ databases">
        <title>Lachnoclostridium SNUG30370 gen.nov., sp.nov., isolated from human faeces.</title>
        <authorList>
            <person name="Seo B."/>
            <person name="Jeon K."/>
            <person name="Ko G."/>
        </authorList>
    </citation>
    <scope>NUCLEOTIDE SEQUENCE [LARGE SCALE GENOMIC DNA]</scope>
    <source>
        <strain evidence="3">SNUG30370</strain>
    </source>
</reference>
<dbReference type="PANTHER" id="PTHR47472">
    <property type="entry name" value="PROPIONYL-COA CARBOXYLASE"/>
    <property type="match status" value="1"/>
</dbReference>
<dbReference type="Pfam" id="PF07287">
    <property type="entry name" value="AtuA"/>
    <property type="match status" value="1"/>
</dbReference>
<keyword evidence="3" id="KW-1185">Reference proteome</keyword>
<dbReference type="RefSeq" id="WP_106987551.1">
    <property type="nucleotide sequence ID" value="NZ_DAWBWI010000082.1"/>
</dbReference>
<evidence type="ECO:0000313" key="3">
    <source>
        <dbReference type="Proteomes" id="UP000241201"/>
    </source>
</evidence>
<proteinExistence type="predicted"/>
<dbReference type="InterPro" id="IPR010839">
    <property type="entry name" value="AtuA_N"/>
</dbReference>
<dbReference type="PANTHER" id="PTHR47472:SF1">
    <property type="entry name" value="DUF1446-DOMAIN-CONTAINING PROTEIN"/>
    <property type="match status" value="1"/>
</dbReference>
<dbReference type="Proteomes" id="UP000241201">
    <property type="component" value="Unassembled WGS sequence"/>
</dbReference>
<gene>
    <name evidence="2" type="ORF">C7U55_04670</name>
</gene>
<protein>
    <submittedName>
        <fullName evidence="2">ABC transporter substrate-binding protein</fullName>
    </submittedName>
</protein>
<evidence type="ECO:0000259" key="1">
    <source>
        <dbReference type="Pfam" id="PF07287"/>
    </source>
</evidence>
<comment type="caution">
    <text evidence="2">The sequence shown here is derived from an EMBL/GenBank/DDBJ whole genome shotgun (WGS) entry which is preliminary data.</text>
</comment>
<name>A0A2T3G1K4_9FIRM</name>
<evidence type="ECO:0000313" key="2">
    <source>
        <dbReference type="EMBL" id="PST41434.1"/>
    </source>
</evidence>
<feature type="domain" description="Acyclic terpene utilisation N-terminal" evidence="1">
    <location>
        <begin position="4"/>
        <end position="444"/>
    </location>
</feature>
<dbReference type="EMBL" id="PYLP01000003">
    <property type="protein sequence ID" value="PST41434.1"/>
    <property type="molecule type" value="Genomic_DNA"/>
</dbReference>
<organism evidence="2 3">
    <name type="scientific">Faecalibacillus faecis</name>
    <dbReference type="NCBI Taxonomy" id="1982628"/>
    <lineage>
        <taxon>Bacteria</taxon>
        <taxon>Bacillati</taxon>
        <taxon>Bacillota</taxon>
        <taxon>Erysipelotrichia</taxon>
        <taxon>Erysipelotrichales</taxon>
        <taxon>Coprobacillaceae</taxon>
        <taxon>Faecalibacillus</taxon>
    </lineage>
</organism>
<dbReference type="GeneID" id="77470391"/>